<comment type="subcellular location">
    <subcellularLocation>
        <location evidence="1">Cell membrane</location>
        <topology evidence="1">Multi-pass membrane protein</topology>
    </subcellularLocation>
</comment>
<evidence type="ECO:0000256" key="1">
    <source>
        <dbReference type="ARBA" id="ARBA00004651"/>
    </source>
</evidence>
<comment type="similarity">
    <text evidence="2">Belongs to the G-protein coupled receptor 3 family.</text>
</comment>
<dbReference type="GO" id="GO:0004930">
    <property type="term" value="F:G protein-coupled receptor activity"/>
    <property type="evidence" value="ECO:0007669"/>
    <property type="project" value="UniProtKB-KW"/>
</dbReference>
<reference evidence="10" key="1">
    <citation type="journal article" date="2024" name="Gigascience">
        <title>Chromosome-level genome of the poultry shaft louse Menopon gallinae provides insight into the host-switching and adaptive evolution of parasitic lice.</title>
        <authorList>
            <person name="Xu Y."/>
            <person name="Ma L."/>
            <person name="Liu S."/>
            <person name="Liang Y."/>
            <person name="Liu Q."/>
            <person name="He Z."/>
            <person name="Tian L."/>
            <person name="Duan Y."/>
            <person name="Cai W."/>
            <person name="Li H."/>
            <person name="Song F."/>
        </authorList>
    </citation>
    <scope>NUCLEOTIDE SEQUENCE</scope>
    <source>
        <strain evidence="10">Cailab_2023a</strain>
    </source>
</reference>
<evidence type="ECO:0000256" key="7">
    <source>
        <dbReference type="ARBA" id="ARBA00023180"/>
    </source>
</evidence>
<dbReference type="PANTHER" id="PTHR32546">
    <property type="entry name" value="G-PROTEIN COUPLED RECEPTOR 158-RELATED"/>
    <property type="match status" value="1"/>
</dbReference>
<evidence type="ECO:0000313" key="10">
    <source>
        <dbReference type="EMBL" id="KAL0279150.1"/>
    </source>
</evidence>
<keyword evidence="7" id="KW-0325">Glycoprotein</keyword>
<dbReference type="InterPro" id="IPR054714">
    <property type="entry name" value="GPR158_179_extracellular"/>
</dbReference>
<evidence type="ECO:0000256" key="8">
    <source>
        <dbReference type="ARBA" id="ARBA00023224"/>
    </source>
</evidence>
<dbReference type="GO" id="GO:0005886">
    <property type="term" value="C:plasma membrane"/>
    <property type="evidence" value="ECO:0007669"/>
    <property type="project" value="UniProtKB-SubCell"/>
</dbReference>
<keyword evidence="6" id="KW-0675">Receptor</keyword>
<evidence type="ECO:0000259" key="9">
    <source>
        <dbReference type="Pfam" id="PF22572"/>
    </source>
</evidence>
<organism evidence="10">
    <name type="scientific">Menopon gallinae</name>
    <name type="common">poultry shaft louse</name>
    <dbReference type="NCBI Taxonomy" id="328185"/>
    <lineage>
        <taxon>Eukaryota</taxon>
        <taxon>Metazoa</taxon>
        <taxon>Ecdysozoa</taxon>
        <taxon>Arthropoda</taxon>
        <taxon>Hexapoda</taxon>
        <taxon>Insecta</taxon>
        <taxon>Pterygota</taxon>
        <taxon>Neoptera</taxon>
        <taxon>Paraneoptera</taxon>
        <taxon>Psocodea</taxon>
        <taxon>Troctomorpha</taxon>
        <taxon>Phthiraptera</taxon>
        <taxon>Amblycera</taxon>
        <taxon>Menoponidae</taxon>
        <taxon>Menopon</taxon>
    </lineage>
</organism>
<keyword evidence="3" id="KW-1003">Cell membrane</keyword>
<sequence>MDFYRLFFRRGTSGIDIDLRRVDIDQCPLPPGNVALNIFAGSDKCKKETTMCEPISGLGFRRGSYKCLCKKGYYHPDTKSEHRYYNGTVVEDEYEKFTMVCILVCENGKTHEKWVRTRKLLTPPPPLEWSVGL</sequence>
<dbReference type="Pfam" id="PF22572">
    <property type="entry name" value="GPR158_179_EC"/>
    <property type="match status" value="1"/>
</dbReference>
<keyword evidence="8" id="KW-0807">Transducer</keyword>
<evidence type="ECO:0000256" key="4">
    <source>
        <dbReference type="ARBA" id="ARBA00022729"/>
    </source>
</evidence>
<name>A0AAW2IAF8_9NEOP</name>
<proteinExistence type="inferred from homology"/>
<evidence type="ECO:0000256" key="3">
    <source>
        <dbReference type="ARBA" id="ARBA00022475"/>
    </source>
</evidence>
<feature type="domain" description="GPR158/179 extracellular" evidence="9">
    <location>
        <begin position="10"/>
        <end position="74"/>
    </location>
</feature>
<accession>A0AAW2IAF8</accession>
<dbReference type="AlphaFoldDB" id="A0AAW2IAF8"/>
<dbReference type="InterPro" id="IPR043458">
    <property type="entry name" value="GPR158/179"/>
</dbReference>
<dbReference type="EMBL" id="JARGDH010000001">
    <property type="protein sequence ID" value="KAL0279150.1"/>
    <property type="molecule type" value="Genomic_DNA"/>
</dbReference>
<evidence type="ECO:0000256" key="2">
    <source>
        <dbReference type="ARBA" id="ARBA00007242"/>
    </source>
</evidence>
<comment type="caution">
    <text evidence="10">The sequence shown here is derived from an EMBL/GenBank/DDBJ whole genome shotgun (WGS) entry which is preliminary data.</text>
</comment>
<protein>
    <recommendedName>
        <fullName evidence="9">GPR158/179 extracellular domain-containing protein</fullName>
    </recommendedName>
</protein>
<keyword evidence="5" id="KW-0297">G-protein coupled receptor</keyword>
<keyword evidence="3" id="KW-0472">Membrane</keyword>
<evidence type="ECO:0000256" key="5">
    <source>
        <dbReference type="ARBA" id="ARBA00023040"/>
    </source>
</evidence>
<keyword evidence="4" id="KW-0732">Signal</keyword>
<evidence type="ECO:0000256" key="6">
    <source>
        <dbReference type="ARBA" id="ARBA00023170"/>
    </source>
</evidence>
<dbReference type="PANTHER" id="PTHR32546:SF29">
    <property type="entry name" value="G-PROTEIN COUPLED RECEPTORS FAMILY 3 PROFILE DOMAIN-CONTAINING PROTEIN"/>
    <property type="match status" value="1"/>
</dbReference>
<gene>
    <name evidence="10" type="ORF">PYX00_000764</name>
</gene>